<proteinExistence type="predicted"/>
<name>A0A7S1R4E4_NEODS</name>
<feature type="region of interest" description="Disordered" evidence="1">
    <location>
        <begin position="152"/>
        <end position="186"/>
    </location>
</feature>
<gene>
    <name evidence="2" type="ORF">NDES1114_LOCUS35117</name>
</gene>
<accession>A0A7S1R4E4</accession>
<dbReference type="AlphaFoldDB" id="A0A7S1R4E4"/>
<sequence>MGCASSSDAAERTTPASDRQVDGAMLPLVPPEAPALDDVRKRVSGDPTALRQAPPPGAHTGLLDDSKSRDIDRWIDSMGIDADPNGGEADPDFDINAESEGPPLSTAALRQHETSMMASFEASHSQQHQVLTGQDAALLPGADGDEVVSLRSAENGNGRSPPKSRQVLANPLLACPEQNDDQEALR</sequence>
<evidence type="ECO:0000256" key="1">
    <source>
        <dbReference type="SAM" id="MobiDB-lite"/>
    </source>
</evidence>
<evidence type="ECO:0000313" key="2">
    <source>
        <dbReference type="EMBL" id="CAD9155345.1"/>
    </source>
</evidence>
<feature type="compositionally biased region" description="Basic and acidic residues" evidence="1">
    <location>
        <begin position="62"/>
        <end position="75"/>
    </location>
</feature>
<reference evidence="2" key="1">
    <citation type="submission" date="2021-01" db="EMBL/GenBank/DDBJ databases">
        <authorList>
            <person name="Corre E."/>
            <person name="Pelletier E."/>
            <person name="Niang G."/>
            <person name="Scheremetjew M."/>
            <person name="Finn R."/>
            <person name="Kale V."/>
            <person name="Holt S."/>
            <person name="Cochrane G."/>
            <person name="Meng A."/>
            <person name="Brown T."/>
            <person name="Cohen L."/>
        </authorList>
    </citation>
    <scope>NUCLEOTIDE SEQUENCE</scope>
    <source>
        <strain evidence="2">CCAP 1951/1</strain>
    </source>
</reference>
<organism evidence="2">
    <name type="scientific">Neobodo designis</name>
    <name type="common">Flagellated protozoan</name>
    <name type="synonym">Bodo designis</name>
    <dbReference type="NCBI Taxonomy" id="312471"/>
    <lineage>
        <taxon>Eukaryota</taxon>
        <taxon>Discoba</taxon>
        <taxon>Euglenozoa</taxon>
        <taxon>Kinetoplastea</taxon>
        <taxon>Metakinetoplastina</taxon>
        <taxon>Neobodonida</taxon>
        <taxon>Neobodo</taxon>
    </lineage>
</organism>
<protein>
    <submittedName>
        <fullName evidence="2">Uncharacterized protein</fullName>
    </submittedName>
</protein>
<dbReference type="EMBL" id="HBGF01052478">
    <property type="protein sequence ID" value="CAD9155345.1"/>
    <property type="molecule type" value="Transcribed_RNA"/>
</dbReference>
<feature type="region of interest" description="Disordered" evidence="1">
    <location>
        <begin position="1"/>
        <end position="103"/>
    </location>
</feature>